<proteinExistence type="predicted"/>
<name>A0A542E2Y7_9MICO</name>
<evidence type="ECO:0000313" key="3">
    <source>
        <dbReference type="Proteomes" id="UP000317893"/>
    </source>
</evidence>
<dbReference type="SUPFAM" id="SSF48452">
    <property type="entry name" value="TPR-like"/>
    <property type="match status" value="1"/>
</dbReference>
<evidence type="ECO:0000256" key="1">
    <source>
        <dbReference type="ARBA" id="ARBA00023284"/>
    </source>
</evidence>
<dbReference type="OrthoDB" id="5181746at2"/>
<dbReference type="Proteomes" id="UP000317893">
    <property type="component" value="Unassembled WGS sequence"/>
</dbReference>
<dbReference type="PANTHER" id="PTHR45663:SF11">
    <property type="entry name" value="GEO12009P1"/>
    <property type="match status" value="1"/>
</dbReference>
<keyword evidence="1" id="KW-0676">Redox-active center</keyword>
<dbReference type="Pfam" id="PF14561">
    <property type="entry name" value="TPR_20"/>
    <property type="match status" value="1"/>
</dbReference>
<evidence type="ECO:0000313" key="2">
    <source>
        <dbReference type="EMBL" id="TQJ09659.1"/>
    </source>
</evidence>
<dbReference type="InterPro" id="IPR011990">
    <property type="entry name" value="TPR-like_helical_dom_sf"/>
</dbReference>
<keyword evidence="3" id="KW-1185">Reference proteome</keyword>
<dbReference type="AlphaFoldDB" id="A0A542E2Y7"/>
<comment type="caution">
    <text evidence="2">The sequence shown here is derived from an EMBL/GenBank/DDBJ whole genome shotgun (WGS) entry which is preliminary data.</text>
</comment>
<accession>A0A542E2Y7</accession>
<dbReference type="GO" id="GO:0015035">
    <property type="term" value="F:protein-disulfide reductase activity"/>
    <property type="evidence" value="ECO:0007669"/>
    <property type="project" value="TreeGrafter"/>
</dbReference>
<reference evidence="2 3" key="1">
    <citation type="submission" date="2019-06" db="EMBL/GenBank/DDBJ databases">
        <title>Sequencing the genomes of 1000 actinobacteria strains.</title>
        <authorList>
            <person name="Klenk H.-P."/>
        </authorList>
    </citation>
    <scope>NUCLEOTIDE SEQUENCE [LARGE SCALE GENOMIC DNA]</scope>
    <source>
        <strain evidence="2 3">DSM 18607</strain>
    </source>
</reference>
<organism evidence="2 3">
    <name type="scientific">Lapillicoccus jejuensis</name>
    <dbReference type="NCBI Taxonomy" id="402171"/>
    <lineage>
        <taxon>Bacteria</taxon>
        <taxon>Bacillati</taxon>
        <taxon>Actinomycetota</taxon>
        <taxon>Actinomycetes</taxon>
        <taxon>Micrococcales</taxon>
        <taxon>Intrasporangiaceae</taxon>
        <taxon>Lapillicoccus</taxon>
    </lineage>
</organism>
<dbReference type="CDD" id="cd02956">
    <property type="entry name" value="ybbN"/>
    <property type="match status" value="1"/>
</dbReference>
<protein>
    <submittedName>
        <fullName evidence="2">Putative thioredoxin</fullName>
    </submittedName>
</protein>
<dbReference type="Gene3D" id="1.25.40.10">
    <property type="entry name" value="Tetratricopeptide repeat domain"/>
    <property type="match status" value="1"/>
</dbReference>
<dbReference type="InterPro" id="IPR036249">
    <property type="entry name" value="Thioredoxin-like_sf"/>
</dbReference>
<dbReference type="PANTHER" id="PTHR45663">
    <property type="entry name" value="GEO12009P1"/>
    <property type="match status" value="1"/>
</dbReference>
<dbReference type="RefSeq" id="WP_141848991.1">
    <property type="nucleotide sequence ID" value="NZ_BAAAPR010000009.1"/>
</dbReference>
<dbReference type="SUPFAM" id="SSF52833">
    <property type="entry name" value="Thioredoxin-like"/>
    <property type="match status" value="1"/>
</dbReference>
<dbReference type="Gene3D" id="3.40.30.10">
    <property type="entry name" value="Glutaredoxin"/>
    <property type="match status" value="1"/>
</dbReference>
<dbReference type="GO" id="GO:0005737">
    <property type="term" value="C:cytoplasm"/>
    <property type="evidence" value="ECO:0007669"/>
    <property type="project" value="TreeGrafter"/>
</dbReference>
<dbReference type="EMBL" id="VFMN01000001">
    <property type="protein sequence ID" value="TQJ09659.1"/>
    <property type="molecule type" value="Genomic_DNA"/>
</dbReference>
<sequence length="316" mass="32706">MTQQPFSTSALRGAVDLSSLGRSAAAAPGRSAGGPGAGTGAAGGGVVVQGTDAGFQDVVTASGRVPAVVVLWSARLPESQDFVDVLAGVVTGYEGRLQLVSVDVDANPGLLRAFQVQSVPATYGLVQGQPVPLFAGALAPQEVAPWLDELLRLAVQQGVTGRVAVTEAPPEGEEAQEPPLPPHLQAAYDAIEADDLDGAEAAYRQALKENPGDEEAKIGLANVGLLQRTRDADPQAARAAAADAPTDVEAQLLVADLDVLGGHVEDAFGRLVDLVRVTAGDERNRVREHLVELFAIVGAKDPRVEKARRALTNALF</sequence>
<gene>
    <name evidence="2" type="ORF">FB458_2772</name>
</gene>